<evidence type="ECO:0000256" key="1">
    <source>
        <dbReference type="PROSITE-ProRule" id="PRU00023"/>
    </source>
</evidence>
<keyword evidence="2" id="KW-0812">Transmembrane</keyword>
<sequence>MDDSHRRTLVLQYLSECSNGHLENVKTMLYGRHVNIDDVDEKKRSALHVSVCRNQIQVAQFLLENNINTTLQDTNYNTALHLASITGNSGMVKLILHFAAKNNQPILQKDIQGNTAIDLAGSRMRNILRNNYNSQGGGGRDLKQELSDIISGITEYVWKFGSDNDRNIVQQINLLVTSLISNTNNNINNNNNNINANTPSIDELDGMNKLLILSLVLLFATIANGYVYSASTSSIESSDAATNSSGCALITNCSSCTEDKGCVWCDSSAICSDGTFYGSKPMDTCKDFMWMQCKIQGRYAILIAAGGAAVLLFLFILTICCCCCCGSRKTKVYHIQDEESRGLLNHESRTPVTDARREQMRLKYGSNRQQQNKSNSSWN</sequence>
<dbReference type="GO" id="GO:0006606">
    <property type="term" value="P:protein import into nucleus"/>
    <property type="evidence" value="ECO:0007669"/>
    <property type="project" value="TreeGrafter"/>
</dbReference>
<dbReference type="Gene3D" id="1.25.40.20">
    <property type="entry name" value="Ankyrin repeat-containing domain"/>
    <property type="match status" value="1"/>
</dbReference>
<reference evidence="4" key="1">
    <citation type="journal article" date="2011" name="Genome Res.">
        <title>Phylogeny-wide analysis of social amoeba genomes highlights ancient origins for complex intercellular communication.</title>
        <authorList>
            <person name="Heidel A.J."/>
            <person name="Lawal H.M."/>
            <person name="Felder M."/>
            <person name="Schilde C."/>
            <person name="Helps N.R."/>
            <person name="Tunggal B."/>
            <person name="Rivero F."/>
            <person name="John U."/>
            <person name="Schleicher M."/>
            <person name="Eichinger L."/>
            <person name="Platzer M."/>
            <person name="Noegel A.A."/>
            <person name="Schaap P."/>
            <person name="Gloeckner G."/>
        </authorList>
    </citation>
    <scope>NUCLEOTIDE SEQUENCE [LARGE SCALE GENOMIC DNA]</scope>
    <source>
        <strain evidence="4">SH3</strain>
    </source>
</reference>
<dbReference type="SMART" id="SM00248">
    <property type="entry name" value="ANK"/>
    <property type="match status" value="2"/>
</dbReference>
<keyword evidence="2" id="KW-1133">Transmembrane helix</keyword>
<evidence type="ECO:0000313" key="4">
    <source>
        <dbReference type="Proteomes" id="UP000007797"/>
    </source>
</evidence>
<gene>
    <name evidence="3" type="ORF">DFA_08126</name>
</gene>
<feature type="transmembrane region" description="Helical" evidence="2">
    <location>
        <begin position="299"/>
        <end position="319"/>
    </location>
</feature>
<dbReference type="GO" id="GO:0005634">
    <property type="term" value="C:nucleus"/>
    <property type="evidence" value="ECO:0007669"/>
    <property type="project" value="TreeGrafter"/>
</dbReference>
<dbReference type="STRING" id="1054147.F4Q585"/>
<evidence type="ECO:0008006" key="5">
    <source>
        <dbReference type="Google" id="ProtNLM"/>
    </source>
</evidence>
<keyword evidence="1" id="KW-0040">ANK repeat</keyword>
<dbReference type="PROSITE" id="PS50088">
    <property type="entry name" value="ANK_REPEAT"/>
    <property type="match status" value="1"/>
</dbReference>
<feature type="transmembrane region" description="Helical" evidence="2">
    <location>
        <begin position="210"/>
        <end position="228"/>
    </location>
</feature>
<organism evidence="3 4">
    <name type="scientific">Cavenderia fasciculata</name>
    <name type="common">Slime mold</name>
    <name type="synonym">Dictyostelium fasciculatum</name>
    <dbReference type="NCBI Taxonomy" id="261658"/>
    <lineage>
        <taxon>Eukaryota</taxon>
        <taxon>Amoebozoa</taxon>
        <taxon>Evosea</taxon>
        <taxon>Eumycetozoa</taxon>
        <taxon>Dictyostelia</taxon>
        <taxon>Acytosteliales</taxon>
        <taxon>Cavenderiaceae</taxon>
        <taxon>Cavenderia</taxon>
    </lineage>
</organism>
<dbReference type="InterPro" id="IPR036770">
    <property type="entry name" value="Ankyrin_rpt-contain_sf"/>
</dbReference>
<evidence type="ECO:0000256" key="2">
    <source>
        <dbReference type="SAM" id="Phobius"/>
    </source>
</evidence>
<dbReference type="Pfam" id="PF12796">
    <property type="entry name" value="Ank_2"/>
    <property type="match status" value="1"/>
</dbReference>
<dbReference type="InterPro" id="IPR052304">
    <property type="entry name" value="PTTG1IP"/>
</dbReference>
<dbReference type="SUPFAM" id="SSF48403">
    <property type="entry name" value="Ankyrin repeat"/>
    <property type="match status" value="1"/>
</dbReference>
<keyword evidence="2" id="KW-0472">Membrane</keyword>
<dbReference type="OrthoDB" id="19853at2759"/>
<dbReference type="RefSeq" id="XP_004355628.1">
    <property type="nucleotide sequence ID" value="XM_004355575.1"/>
</dbReference>
<name>F4Q585_CACFS</name>
<keyword evidence="4" id="KW-1185">Reference proteome</keyword>
<dbReference type="AlphaFoldDB" id="F4Q585"/>
<protein>
    <recommendedName>
        <fullName evidence="5">Ankyrin repeat-containing protein</fullName>
    </recommendedName>
</protein>
<dbReference type="Proteomes" id="UP000007797">
    <property type="component" value="Unassembled WGS sequence"/>
</dbReference>
<dbReference type="GO" id="GO:0005737">
    <property type="term" value="C:cytoplasm"/>
    <property type="evidence" value="ECO:0007669"/>
    <property type="project" value="TreeGrafter"/>
</dbReference>
<dbReference type="PANTHER" id="PTHR15191:SF3">
    <property type="entry name" value="PITUITARY TUMOR-TRANSFORMING GENE PROTEIN-BINDING FACTOR"/>
    <property type="match status" value="1"/>
</dbReference>
<dbReference type="GeneID" id="14869176"/>
<feature type="repeat" description="ANK" evidence="1">
    <location>
        <begin position="42"/>
        <end position="74"/>
    </location>
</feature>
<accession>F4Q585</accession>
<dbReference type="PANTHER" id="PTHR15191">
    <property type="entry name" value="PROTEIN CBG20567"/>
    <property type="match status" value="1"/>
</dbReference>
<dbReference type="EMBL" id="GL883021">
    <property type="protein sequence ID" value="EGG17144.1"/>
    <property type="molecule type" value="Genomic_DNA"/>
</dbReference>
<dbReference type="KEGG" id="dfa:DFA_08126"/>
<evidence type="ECO:0000313" key="3">
    <source>
        <dbReference type="EMBL" id="EGG17144.1"/>
    </source>
</evidence>
<proteinExistence type="predicted"/>
<dbReference type="InterPro" id="IPR002110">
    <property type="entry name" value="Ankyrin_rpt"/>
</dbReference>